<dbReference type="Proteomes" id="UP000823775">
    <property type="component" value="Unassembled WGS sequence"/>
</dbReference>
<evidence type="ECO:0000313" key="1">
    <source>
        <dbReference type="EMBL" id="MCD7454730.1"/>
    </source>
</evidence>
<keyword evidence="2" id="KW-1185">Reference proteome</keyword>
<reference evidence="1 2" key="1">
    <citation type="journal article" date="2021" name="BMC Genomics">
        <title>Datura genome reveals duplications of psychoactive alkaloid biosynthetic genes and high mutation rate following tissue culture.</title>
        <authorList>
            <person name="Rajewski A."/>
            <person name="Carter-House D."/>
            <person name="Stajich J."/>
            <person name="Litt A."/>
        </authorList>
    </citation>
    <scope>NUCLEOTIDE SEQUENCE [LARGE SCALE GENOMIC DNA]</scope>
    <source>
        <strain evidence="1">AR-01</strain>
    </source>
</reference>
<sequence>MEYKVVSLLTTATVFSGCLCAGFILHIIQPPKAACTEHPFKQPSNELVKLIDRKKNSLLAYNLVFSDQGCTFSNDGSIWASLRASRRFDWLPAASHQHSSVYLVESATDVCFGVVVFISEWGTDSKGGLKVAL</sequence>
<dbReference type="PROSITE" id="PS51257">
    <property type="entry name" value="PROKAR_LIPOPROTEIN"/>
    <property type="match status" value="1"/>
</dbReference>
<accession>A0ABS8S7L9</accession>
<organism evidence="1 2">
    <name type="scientific">Datura stramonium</name>
    <name type="common">Jimsonweed</name>
    <name type="synonym">Common thornapple</name>
    <dbReference type="NCBI Taxonomy" id="4076"/>
    <lineage>
        <taxon>Eukaryota</taxon>
        <taxon>Viridiplantae</taxon>
        <taxon>Streptophyta</taxon>
        <taxon>Embryophyta</taxon>
        <taxon>Tracheophyta</taxon>
        <taxon>Spermatophyta</taxon>
        <taxon>Magnoliopsida</taxon>
        <taxon>eudicotyledons</taxon>
        <taxon>Gunneridae</taxon>
        <taxon>Pentapetalae</taxon>
        <taxon>asterids</taxon>
        <taxon>lamiids</taxon>
        <taxon>Solanales</taxon>
        <taxon>Solanaceae</taxon>
        <taxon>Solanoideae</taxon>
        <taxon>Datureae</taxon>
        <taxon>Datura</taxon>
    </lineage>
</organism>
<comment type="caution">
    <text evidence="1">The sequence shown here is derived from an EMBL/GenBank/DDBJ whole genome shotgun (WGS) entry which is preliminary data.</text>
</comment>
<evidence type="ECO:0000313" key="2">
    <source>
        <dbReference type="Proteomes" id="UP000823775"/>
    </source>
</evidence>
<name>A0ABS8S7L9_DATST</name>
<gene>
    <name evidence="1" type="ORF">HAX54_025793</name>
</gene>
<protein>
    <submittedName>
        <fullName evidence="1">Uncharacterized protein</fullName>
    </submittedName>
</protein>
<proteinExistence type="predicted"/>
<dbReference type="EMBL" id="JACEIK010000313">
    <property type="protein sequence ID" value="MCD7454730.1"/>
    <property type="molecule type" value="Genomic_DNA"/>
</dbReference>